<dbReference type="OrthoDB" id="6343941at2759"/>
<proteinExistence type="predicted"/>
<evidence type="ECO:0000313" key="2">
    <source>
        <dbReference type="Proteomes" id="UP000288716"/>
    </source>
</evidence>
<sequence length="116" mass="13293">MCLRRKQLSITVDIYQSKLLSLNSLALNSIQIPGAVLNGSDVWLNCDFDILTNATFSVKWYQNNVEFFRIDVMKSMVIDKRYFSQRGVNVNTLTAKERILAKCQTVNLLAPNYQVI</sequence>
<protein>
    <recommendedName>
        <fullName evidence="3">Ig-like domain-containing protein</fullName>
    </recommendedName>
</protein>
<dbReference type="Proteomes" id="UP000288716">
    <property type="component" value="Unassembled WGS sequence"/>
</dbReference>
<name>A0A443S4V5_9ACAR</name>
<dbReference type="AlphaFoldDB" id="A0A443S4V5"/>
<dbReference type="PANTHER" id="PTHR21261">
    <property type="entry name" value="BEAT PROTEIN"/>
    <property type="match status" value="1"/>
</dbReference>
<evidence type="ECO:0008006" key="3">
    <source>
        <dbReference type="Google" id="ProtNLM"/>
    </source>
</evidence>
<accession>A0A443S4V5</accession>
<evidence type="ECO:0000313" key="1">
    <source>
        <dbReference type="EMBL" id="RWS22588.1"/>
    </source>
</evidence>
<dbReference type="VEuPathDB" id="VectorBase:LDEU009453"/>
<organism evidence="1 2">
    <name type="scientific">Leptotrombidium deliense</name>
    <dbReference type="NCBI Taxonomy" id="299467"/>
    <lineage>
        <taxon>Eukaryota</taxon>
        <taxon>Metazoa</taxon>
        <taxon>Ecdysozoa</taxon>
        <taxon>Arthropoda</taxon>
        <taxon>Chelicerata</taxon>
        <taxon>Arachnida</taxon>
        <taxon>Acari</taxon>
        <taxon>Acariformes</taxon>
        <taxon>Trombidiformes</taxon>
        <taxon>Prostigmata</taxon>
        <taxon>Anystina</taxon>
        <taxon>Parasitengona</taxon>
        <taxon>Trombiculoidea</taxon>
        <taxon>Trombiculidae</taxon>
        <taxon>Leptotrombidium</taxon>
    </lineage>
</organism>
<dbReference type="PANTHER" id="PTHR21261:SF15">
    <property type="entry name" value="BEATEN PATH IIIA, ISOFORM D-RELATED"/>
    <property type="match status" value="1"/>
</dbReference>
<reference evidence="1 2" key="1">
    <citation type="journal article" date="2018" name="Gigascience">
        <title>Genomes of trombidid mites reveal novel predicted allergens and laterally-transferred genes associated with secondary metabolism.</title>
        <authorList>
            <person name="Dong X."/>
            <person name="Chaisiri K."/>
            <person name="Xia D."/>
            <person name="Armstrong S.D."/>
            <person name="Fang Y."/>
            <person name="Donnelly M.J."/>
            <person name="Kadowaki T."/>
            <person name="McGarry J.W."/>
            <person name="Darby A.C."/>
            <person name="Makepeace B.L."/>
        </authorList>
    </citation>
    <scope>NUCLEOTIDE SEQUENCE [LARGE SCALE GENOMIC DNA]</scope>
    <source>
        <strain evidence="1">UoL-UT</strain>
    </source>
</reference>
<gene>
    <name evidence="1" type="ORF">B4U80_03983</name>
</gene>
<dbReference type="EMBL" id="NCKV01008399">
    <property type="protein sequence ID" value="RWS22588.1"/>
    <property type="molecule type" value="Genomic_DNA"/>
</dbReference>
<comment type="caution">
    <text evidence="1">The sequence shown here is derived from an EMBL/GenBank/DDBJ whole genome shotgun (WGS) entry which is preliminary data.</text>
</comment>
<keyword evidence="2" id="KW-1185">Reference proteome</keyword>